<dbReference type="InterPro" id="IPR019198">
    <property type="entry name" value="Beta_propeller_containing"/>
</dbReference>
<feature type="region of interest" description="Disordered" evidence="1">
    <location>
        <begin position="248"/>
        <end position="270"/>
    </location>
</feature>
<proteinExistence type="predicted"/>
<feature type="region of interest" description="Disordered" evidence="1">
    <location>
        <begin position="85"/>
        <end position="113"/>
    </location>
</feature>
<name>A0ABX8R793_9ACTN</name>
<dbReference type="PROSITE" id="PS51257">
    <property type="entry name" value="PROKAR_LIPOPROTEIN"/>
    <property type="match status" value="1"/>
</dbReference>
<dbReference type="RefSeq" id="WP_231330750.1">
    <property type="nucleotide sequence ID" value="NZ_CP059572.1"/>
</dbReference>
<keyword evidence="2" id="KW-0732">Signal</keyword>
<evidence type="ECO:0000256" key="2">
    <source>
        <dbReference type="SAM" id="SignalP"/>
    </source>
</evidence>
<feature type="chain" id="PRO_5046956449" evidence="2">
    <location>
        <begin position="28"/>
        <end position="656"/>
    </location>
</feature>
<feature type="signal peptide" evidence="2">
    <location>
        <begin position="1"/>
        <end position="27"/>
    </location>
</feature>
<feature type="region of interest" description="Disordered" evidence="1">
    <location>
        <begin position="182"/>
        <end position="205"/>
    </location>
</feature>
<accession>A0ABX8R793</accession>
<organism evidence="3 4">
    <name type="scientific">Actinomadura graeca</name>
    <dbReference type="NCBI Taxonomy" id="2750812"/>
    <lineage>
        <taxon>Bacteria</taxon>
        <taxon>Bacillati</taxon>
        <taxon>Actinomycetota</taxon>
        <taxon>Actinomycetes</taxon>
        <taxon>Streptosporangiales</taxon>
        <taxon>Thermomonosporaceae</taxon>
        <taxon>Actinomadura</taxon>
    </lineage>
</organism>
<sequence>MRARTYAPLAPAAAMLLLAGCSGSAGSSAERPAEAPPMRLVAYDGCDALLDGLRGAAAERVGPYGLEGLQVPLAAAEDGGTALNKGAVPAPADGRSAAAPGHSTTNSHEAAADEPDIVKTDGRRIVALARGRLQVIDAASRKVVHTLSLGERDAYPFGGGNARLLLSGDRALVVTPQAPMILEDRPSPRTAGAASPLPPGPARPQTRMTLVDLSGAPKVVGTMTSDGSYIDARQTGATVRVVVRSSPRVAFPTPPRTPGDPASEREATERNRQIVRKAPLDAWLPGFTVGEGKAAKTFRTPCDQVSRSASYTGTTMLTVLTLDLGRGLADPSPVGVAADGDTVYGNGSSLYITGAPPRPPTRETPRKDPAPAAQRTDIHKFDVRGAGRPRYVASGSVTGTLLNQYALSEFGGHLRVATTDAPQPGMPRPGTSAPPSTSTLYVLAQNGPRLEETGRAGGLGKGERIYSVRYIGATAYVVTFRQVDPLYVLDLKDPRRPRVTGELKINGYSAYLHPMADGKILGIGQDADGSGRTKGLQASLFDVGGEPRRVGVYRLPGASSESEFEPHAFMYWPSTGLTVVPVSGNGGGMNEALALKVTGTGITKSGTVRHPGRDYGNSIRRSLMVGGTLWTFSEDGARATDAATLADRAWLPFTAG</sequence>
<keyword evidence="4" id="KW-1185">Reference proteome</keyword>
<dbReference type="EMBL" id="CP059572">
    <property type="protein sequence ID" value="QXJ24848.1"/>
    <property type="molecule type" value="Genomic_DNA"/>
</dbReference>
<dbReference type="Proteomes" id="UP001049518">
    <property type="component" value="Chromosome"/>
</dbReference>
<evidence type="ECO:0000256" key="1">
    <source>
        <dbReference type="SAM" id="MobiDB-lite"/>
    </source>
</evidence>
<dbReference type="Pfam" id="PF09826">
    <property type="entry name" value="Beta_propel"/>
    <property type="match status" value="1"/>
</dbReference>
<evidence type="ECO:0000313" key="3">
    <source>
        <dbReference type="EMBL" id="QXJ24848.1"/>
    </source>
</evidence>
<feature type="region of interest" description="Disordered" evidence="1">
    <location>
        <begin position="350"/>
        <end position="374"/>
    </location>
</feature>
<reference evidence="3" key="1">
    <citation type="submission" date="2020-07" db="EMBL/GenBank/DDBJ databases">
        <authorList>
            <person name="Tarantini F.S."/>
            <person name="Hong K.W."/>
            <person name="Chan K.G."/>
        </authorList>
    </citation>
    <scope>NUCLEOTIDE SEQUENCE</scope>
    <source>
        <strain evidence="3">32-07</strain>
    </source>
</reference>
<gene>
    <name evidence="3" type="ORF">AGRA3207_006253</name>
</gene>
<protein>
    <submittedName>
        <fullName evidence="3">Beta-propeller domain-containing protein</fullName>
    </submittedName>
</protein>
<evidence type="ECO:0000313" key="4">
    <source>
        <dbReference type="Proteomes" id="UP001049518"/>
    </source>
</evidence>
<feature type="compositionally biased region" description="Basic and acidic residues" evidence="1">
    <location>
        <begin position="360"/>
        <end position="369"/>
    </location>
</feature>